<protein>
    <submittedName>
        <fullName evidence="1">Uncharacterized protein</fullName>
    </submittedName>
</protein>
<comment type="caution">
    <text evidence="1">The sequence shown here is derived from an EMBL/GenBank/DDBJ whole genome shotgun (WGS) entry which is preliminary data.</text>
</comment>
<organism evidence="1 2">
    <name type="scientific">Rossellomorea vietnamensis</name>
    <dbReference type="NCBI Taxonomy" id="218284"/>
    <lineage>
        <taxon>Bacteria</taxon>
        <taxon>Bacillati</taxon>
        <taxon>Bacillota</taxon>
        <taxon>Bacilli</taxon>
        <taxon>Bacillales</taxon>
        <taxon>Bacillaceae</taxon>
        <taxon>Rossellomorea</taxon>
    </lineage>
</organism>
<dbReference type="OrthoDB" id="9810963at2"/>
<dbReference type="AlphaFoldDB" id="A0A5D4NUI1"/>
<reference evidence="1 2" key="1">
    <citation type="submission" date="2019-08" db="EMBL/GenBank/DDBJ databases">
        <title>Bacillus genomes from the desert of Cuatro Cienegas, Coahuila.</title>
        <authorList>
            <person name="Olmedo-Alvarez G."/>
        </authorList>
    </citation>
    <scope>NUCLEOTIDE SEQUENCE [LARGE SCALE GENOMIC DNA]</scope>
    <source>
        <strain evidence="1 2">CH34_1T</strain>
    </source>
</reference>
<dbReference type="Proteomes" id="UP000322267">
    <property type="component" value="Unassembled WGS sequence"/>
</dbReference>
<proteinExistence type="predicted"/>
<name>A0A5D4NUI1_9BACI</name>
<dbReference type="RefSeq" id="WP_148939274.1">
    <property type="nucleotide sequence ID" value="NZ_VTEI01000003.1"/>
</dbReference>
<dbReference type="EMBL" id="VTEI01000003">
    <property type="protein sequence ID" value="TYS17877.1"/>
    <property type="molecule type" value="Genomic_DNA"/>
</dbReference>
<evidence type="ECO:0000313" key="1">
    <source>
        <dbReference type="EMBL" id="TYS17877.1"/>
    </source>
</evidence>
<evidence type="ECO:0000313" key="2">
    <source>
        <dbReference type="Proteomes" id="UP000322267"/>
    </source>
</evidence>
<sequence>MYVERESGRQEVLEMIESGEAVGLSSIDQLLSEKEMLSIAYHYQGCQVTNQDHVSLTVSI</sequence>
<accession>A0A5D4NUI1</accession>
<gene>
    <name evidence="1" type="ORF">FZC78_08520</name>
</gene>